<evidence type="ECO:0000259" key="4">
    <source>
        <dbReference type="SMART" id="SM00822"/>
    </source>
</evidence>
<comment type="similarity">
    <text evidence="1 3">Belongs to the short-chain dehydrogenases/reductases (SDR) family.</text>
</comment>
<protein>
    <submittedName>
        <fullName evidence="5">Oxidoreductase</fullName>
    </submittedName>
</protein>
<sequence length="346" mass="38496">MNQEELGVEHTKKLRKLKDQVIVITGATSGIGLVTARMAAAKGAKVVLAARNEAALKELTVELRQAGHEAVYVRADVGIEEDVNMIAETALKSFGRFDTWVNNAGVGIYGKAMEVSNADMKRLFATNYWSVVYGSKQAVRHFSERGNPGALINVGSSSGDKGTPYLSSYATSKFAVRGWTESLRMELEKEKVPVSITLIHPARVDTPYSEHARSYLKHHPVHKGMIYPPEAVAEAICYAAVNPKRDIYVGSQAKAMQFLGMNFPSFTDKAWELVFPRTQYDKNRLSNLPEESNLYHAGYGMHERGANLGWKRKRSIFVKAVKHPVLTQVLIAGLSAWLFLRRNRDN</sequence>
<evidence type="ECO:0000313" key="5">
    <source>
        <dbReference type="EMBL" id="PAE07192.1"/>
    </source>
</evidence>
<feature type="domain" description="Ketoreductase" evidence="4">
    <location>
        <begin position="20"/>
        <end position="207"/>
    </location>
</feature>
<comment type="caution">
    <text evidence="5">The sequence shown here is derived from an EMBL/GenBank/DDBJ whole genome shotgun (WGS) entry which is preliminary data.</text>
</comment>
<dbReference type="NCBIfam" id="NF005495">
    <property type="entry name" value="PRK07109.1"/>
    <property type="match status" value="1"/>
</dbReference>
<dbReference type="Gene3D" id="3.40.50.720">
    <property type="entry name" value="NAD(P)-binding Rossmann-like Domain"/>
    <property type="match status" value="1"/>
</dbReference>
<dbReference type="InterPro" id="IPR036291">
    <property type="entry name" value="NAD(P)-bd_dom_sf"/>
</dbReference>
<dbReference type="RefSeq" id="WP_095271048.1">
    <property type="nucleotide sequence ID" value="NZ_NPBH01000055.1"/>
</dbReference>
<dbReference type="CDD" id="cd05360">
    <property type="entry name" value="SDR_c3"/>
    <property type="match status" value="1"/>
</dbReference>
<organism evidence="5 6">
    <name type="scientific">Terribacillus saccharophilus</name>
    <dbReference type="NCBI Taxonomy" id="361277"/>
    <lineage>
        <taxon>Bacteria</taxon>
        <taxon>Bacillati</taxon>
        <taxon>Bacillota</taxon>
        <taxon>Bacilli</taxon>
        <taxon>Bacillales</taxon>
        <taxon>Bacillaceae</taxon>
        <taxon>Terribacillus</taxon>
    </lineage>
</organism>
<reference evidence="5 6" key="1">
    <citation type="submission" date="2017-07" db="EMBL/GenBank/DDBJ databases">
        <title>Isolation and whole genome analysis of endospore-forming bacteria from heroin.</title>
        <authorList>
            <person name="Kalinowski J."/>
            <person name="Ahrens B."/>
            <person name="Al-Dilaimi A."/>
            <person name="Winkler A."/>
            <person name="Wibberg D."/>
            <person name="Schleenbecker U."/>
            <person name="Ruckert C."/>
            <person name="Wolfel R."/>
            <person name="Grass G."/>
        </authorList>
    </citation>
    <scope>NUCLEOTIDE SEQUENCE [LARGE SCALE GENOMIC DNA]</scope>
    <source>
        <strain evidence="5 6">7509</strain>
    </source>
</reference>
<evidence type="ECO:0000256" key="1">
    <source>
        <dbReference type="ARBA" id="ARBA00006484"/>
    </source>
</evidence>
<dbReference type="PANTHER" id="PTHR44196">
    <property type="entry name" value="DEHYDROGENASE/REDUCTASE SDR FAMILY MEMBER 7B"/>
    <property type="match status" value="1"/>
</dbReference>
<dbReference type="SUPFAM" id="SSF51735">
    <property type="entry name" value="NAD(P)-binding Rossmann-fold domains"/>
    <property type="match status" value="1"/>
</dbReference>
<keyword evidence="2" id="KW-0560">Oxidoreductase</keyword>
<dbReference type="PRINTS" id="PR00081">
    <property type="entry name" value="GDHRDH"/>
</dbReference>
<dbReference type="EMBL" id="NPBH01000055">
    <property type="protein sequence ID" value="PAE07192.1"/>
    <property type="molecule type" value="Genomic_DNA"/>
</dbReference>
<evidence type="ECO:0000256" key="2">
    <source>
        <dbReference type="ARBA" id="ARBA00023002"/>
    </source>
</evidence>
<evidence type="ECO:0000256" key="3">
    <source>
        <dbReference type="RuleBase" id="RU000363"/>
    </source>
</evidence>
<dbReference type="InterPro" id="IPR020904">
    <property type="entry name" value="Sc_DH/Rdtase_CS"/>
</dbReference>
<dbReference type="Proteomes" id="UP000216475">
    <property type="component" value="Unassembled WGS sequence"/>
</dbReference>
<name>A0A268HBE3_9BACI</name>
<dbReference type="InterPro" id="IPR057326">
    <property type="entry name" value="KR_dom"/>
</dbReference>
<dbReference type="PANTHER" id="PTHR44196:SF1">
    <property type="entry name" value="DEHYDROGENASE_REDUCTASE SDR FAMILY MEMBER 7B"/>
    <property type="match status" value="1"/>
</dbReference>
<dbReference type="AlphaFoldDB" id="A0A268HBE3"/>
<evidence type="ECO:0000313" key="6">
    <source>
        <dbReference type="Proteomes" id="UP000216475"/>
    </source>
</evidence>
<accession>A0A268HBE3</accession>
<dbReference type="GO" id="GO:0016491">
    <property type="term" value="F:oxidoreductase activity"/>
    <property type="evidence" value="ECO:0007669"/>
    <property type="project" value="UniProtKB-KW"/>
</dbReference>
<dbReference type="PROSITE" id="PS00061">
    <property type="entry name" value="ADH_SHORT"/>
    <property type="match status" value="1"/>
</dbReference>
<dbReference type="Pfam" id="PF00106">
    <property type="entry name" value="adh_short"/>
    <property type="match status" value="1"/>
</dbReference>
<proteinExistence type="inferred from homology"/>
<gene>
    <name evidence="5" type="ORF">CHI12_11965</name>
</gene>
<dbReference type="InterPro" id="IPR002347">
    <property type="entry name" value="SDR_fam"/>
</dbReference>
<dbReference type="PRINTS" id="PR00080">
    <property type="entry name" value="SDRFAMILY"/>
</dbReference>
<dbReference type="SMART" id="SM00822">
    <property type="entry name" value="PKS_KR"/>
    <property type="match status" value="1"/>
</dbReference>
<dbReference type="GO" id="GO:0016020">
    <property type="term" value="C:membrane"/>
    <property type="evidence" value="ECO:0007669"/>
    <property type="project" value="TreeGrafter"/>
</dbReference>